<organism evidence="1 2">
    <name type="scientific">Geodermatophilus pulveris</name>
    <dbReference type="NCBI Taxonomy" id="1564159"/>
    <lineage>
        <taxon>Bacteria</taxon>
        <taxon>Bacillati</taxon>
        <taxon>Actinomycetota</taxon>
        <taxon>Actinomycetes</taxon>
        <taxon>Geodermatophilales</taxon>
        <taxon>Geodermatophilaceae</taxon>
        <taxon>Geodermatophilus</taxon>
    </lineage>
</organism>
<dbReference type="AlphaFoldDB" id="A0A239HCR8"/>
<evidence type="ECO:0000313" key="1">
    <source>
        <dbReference type="EMBL" id="SNS78951.1"/>
    </source>
</evidence>
<protein>
    <submittedName>
        <fullName evidence="1">Uncharacterized protein</fullName>
    </submittedName>
</protein>
<proteinExistence type="predicted"/>
<evidence type="ECO:0000313" key="2">
    <source>
        <dbReference type="Proteomes" id="UP000198373"/>
    </source>
</evidence>
<dbReference type="Proteomes" id="UP000198373">
    <property type="component" value="Unassembled WGS sequence"/>
</dbReference>
<name>A0A239HCR8_9ACTN</name>
<gene>
    <name evidence="1" type="ORF">SAMN06893096_10831</name>
</gene>
<dbReference type="RefSeq" id="WP_179224562.1">
    <property type="nucleotide sequence ID" value="NZ_FZOO01000008.1"/>
</dbReference>
<keyword evidence="2" id="KW-1185">Reference proteome</keyword>
<dbReference type="EMBL" id="FZOO01000008">
    <property type="protein sequence ID" value="SNS78951.1"/>
    <property type="molecule type" value="Genomic_DNA"/>
</dbReference>
<sequence length="47" mass="5262">MLRDLIRFGHAERGLRQGLTDDALAAVDASADAFLAAVRRWRDDDAY</sequence>
<reference evidence="2" key="1">
    <citation type="submission" date="2017-06" db="EMBL/GenBank/DDBJ databases">
        <authorList>
            <person name="Varghese N."/>
            <person name="Submissions S."/>
        </authorList>
    </citation>
    <scope>NUCLEOTIDE SEQUENCE [LARGE SCALE GENOMIC DNA]</scope>
    <source>
        <strain evidence="2">DSM 46839</strain>
    </source>
</reference>
<accession>A0A239HCR8</accession>